<organism evidence="1 2">
    <name type="scientific">Leucogyrophana mollusca</name>
    <dbReference type="NCBI Taxonomy" id="85980"/>
    <lineage>
        <taxon>Eukaryota</taxon>
        <taxon>Fungi</taxon>
        <taxon>Dikarya</taxon>
        <taxon>Basidiomycota</taxon>
        <taxon>Agaricomycotina</taxon>
        <taxon>Agaricomycetes</taxon>
        <taxon>Agaricomycetidae</taxon>
        <taxon>Boletales</taxon>
        <taxon>Boletales incertae sedis</taxon>
        <taxon>Leucogyrophana</taxon>
    </lineage>
</organism>
<evidence type="ECO:0000313" key="2">
    <source>
        <dbReference type="Proteomes" id="UP000790709"/>
    </source>
</evidence>
<accession>A0ACB8BXX2</accession>
<protein>
    <submittedName>
        <fullName evidence="1">Uncharacterized protein</fullName>
    </submittedName>
</protein>
<reference evidence="1" key="1">
    <citation type="journal article" date="2021" name="New Phytol.">
        <title>Evolutionary innovations through gain and loss of genes in the ectomycorrhizal Boletales.</title>
        <authorList>
            <person name="Wu G."/>
            <person name="Miyauchi S."/>
            <person name="Morin E."/>
            <person name="Kuo A."/>
            <person name="Drula E."/>
            <person name="Varga T."/>
            <person name="Kohler A."/>
            <person name="Feng B."/>
            <person name="Cao Y."/>
            <person name="Lipzen A."/>
            <person name="Daum C."/>
            <person name="Hundley H."/>
            <person name="Pangilinan J."/>
            <person name="Johnson J."/>
            <person name="Barry K."/>
            <person name="LaButti K."/>
            <person name="Ng V."/>
            <person name="Ahrendt S."/>
            <person name="Min B."/>
            <person name="Choi I.G."/>
            <person name="Park H."/>
            <person name="Plett J.M."/>
            <person name="Magnuson J."/>
            <person name="Spatafora J.W."/>
            <person name="Nagy L.G."/>
            <person name="Henrissat B."/>
            <person name="Grigoriev I.V."/>
            <person name="Yang Z.L."/>
            <person name="Xu J."/>
            <person name="Martin F.M."/>
        </authorList>
    </citation>
    <scope>NUCLEOTIDE SEQUENCE</scope>
    <source>
        <strain evidence="1">KUC20120723A-06</strain>
    </source>
</reference>
<dbReference type="EMBL" id="MU266341">
    <property type="protein sequence ID" value="KAH7929498.1"/>
    <property type="molecule type" value="Genomic_DNA"/>
</dbReference>
<gene>
    <name evidence="1" type="ORF">BV22DRAFT_1029556</name>
</gene>
<keyword evidence="2" id="KW-1185">Reference proteome</keyword>
<evidence type="ECO:0000313" key="1">
    <source>
        <dbReference type="EMBL" id="KAH7929498.1"/>
    </source>
</evidence>
<name>A0ACB8BXX2_9AGAM</name>
<sequence>MIADGENKVRVHRGHVSVCADIGPGPSQTPAGEAIPNDLNGVVPGLKRLKSDLVSGEELVIHPWEA</sequence>
<comment type="caution">
    <text evidence="1">The sequence shown here is derived from an EMBL/GenBank/DDBJ whole genome shotgun (WGS) entry which is preliminary data.</text>
</comment>
<proteinExistence type="predicted"/>
<dbReference type="Proteomes" id="UP000790709">
    <property type="component" value="Unassembled WGS sequence"/>
</dbReference>